<proteinExistence type="predicted"/>
<dbReference type="Proteomes" id="UP000580250">
    <property type="component" value="Unassembled WGS sequence"/>
</dbReference>
<comment type="caution">
    <text evidence="3">The sequence shown here is derived from an EMBL/GenBank/DDBJ whole genome shotgun (WGS) entry which is preliminary data.</text>
</comment>
<dbReference type="EMBL" id="CAJEWN010000001">
    <property type="protein sequence ID" value="CAD2122655.1"/>
    <property type="molecule type" value="Genomic_DNA"/>
</dbReference>
<accession>A0A6V7THS0</accession>
<feature type="compositionally biased region" description="Basic residues" evidence="1">
    <location>
        <begin position="61"/>
        <end position="70"/>
    </location>
</feature>
<gene>
    <name evidence="3" type="ORF">MENT_LOCUS265</name>
</gene>
<protein>
    <submittedName>
        <fullName evidence="3">Uncharacterized protein</fullName>
    </submittedName>
</protein>
<organism evidence="3 4">
    <name type="scientific">Meloidogyne enterolobii</name>
    <name type="common">Root-knot nematode worm</name>
    <name type="synonym">Meloidogyne mayaguensis</name>
    <dbReference type="NCBI Taxonomy" id="390850"/>
    <lineage>
        <taxon>Eukaryota</taxon>
        <taxon>Metazoa</taxon>
        <taxon>Ecdysozoa</taxon>
        <taxon>Nematoda</taxon>
        <taxon>Chromadorea</taxon>
        <taxon>Rhabditida</taxon>
        <taxon>Tylenchina</taxon>
        <taxon>Tylenchomorpha</taxon>
        <taxon>Tylenchoidea</taxon>
        <taxon>Meloidogynidae</taxon>
        <taxon>Meloidogyninae</taxon>
        <taxon>Meloidogyne</taxon>
    </lineage>
</organism>
<feature type="chain" id="PRO_5027950219" evidence="2">
    <location>
        <begin position="27"/>
        <end position="132"/>
    </location>
</feature>
<feature type="signal peptide" evidence="2">
    <location>
        <begin position="1"/>
        <end position="26"/>
    </location>
</feature>
<evidence type="ECO:0000256" key="2">
    <source>
        <dbReference type="SAM" id="SignalP"/>
    </source>
</evidence>
<evidence type="ECO:0000313" key="3">
    <source>
        <dbReference type="EMBL" id="CAD2122655.1"/>
    </source>
</evidence>
<dbReference type="AlphaFoldDB" id="A0A6V7THS0"/>
<name>A0A6V7THS0_MELEN</name>
<feature type="compositionally biased region" description="Basic and acidic residues" evidence="1">
    <location>
        <begin position="71"/>
        <end position="83"/>
    </location>
</feature>
<feature type="compositionally biased region" description="Polar residues" evidence="1">
    <location>
        <begin position="96"/>
        <end position="113"/>
    </location>
</feature>
<feature type="region of interest" description="Disordered" evidence="1">
    <location>
        <begin position="55"/>
        <end position="113"/>
    </location>
</feature>
<evidence type="ECO:0000256" key="1">
    <source>
        <dbReference type="SAM" id="MobiDB-lite"/>
    </source>
</evidence>
<keyword evidence="2" id="KW-0732">Signal</keyword>
<sequence length="132" mass="15129">MFLLKLNGILFILILLKLIFIQNTEGVDDNEKENEINKEMVEKEFKIYKKLPFEEEGSNSKKSKKGKNKKNKEEKVIETKSSVEAKGLNPDASPFTLPQRQVTNNESNTQVNQGTSSSVLQTVYFFHLLNFS</sequence>
<evidence type="ECO:0000313" key="4">
    <source>
        <dbReference type="Proteomes" id="UP000580250"/>
    </source>
</evidence>
<reference evidence="3 4" key="1">
    <citation type="submission" date="2020-08" db="EMBL/GenBank/DDBJ databases">
        <authorList>
            <person name="Koutsovoulos G."/>
            <person name="Danchin GJ E."/>
        </authorList>
    </citation>
    <scope>NUCLEOTIDE SEQUENCE [LARGE SCALE GENOMIC DNA]</scope>
</reference>